<gene>
    <name evidence="2" type="ORF">J1N35_005914</name>
</gene>
<dbReference type="EMBL" id="JAIQCV010000002">
    <property type="protein sequence ID" value="KAH1122754.1"/>
    <property type="molecule type" value="Genomic_DNA"/>
</dbReference>
<dbReference type="PANTHER" id="PTHR46033:SF8">
    <property type="entry name" value="PROTEIN MAINTENANCE OF MERISTEMS-LIKE"/>
    <property type="match status" value="1"/>
</dbReference>
<evidence type="ECO:0000313" key="3">
    <source>
        <dbReference type="Proteomes" id="UP000828251"/>
    </source>
</evidence>
<dbReference type="OrthoDB" id="1937804at2759"/>
<dbReference type="AlphaFoldDB" id="A0A9D3WEY9"/>
<dbReference type="InterPro" id="IPR044824">
    <property type="entry name" value="MAIN-like"/>
</dbReference>
<name>A0A9D3WEY9_9ROSI</name>
<dbReference type="PANTHER" id="PTHR46033">
    <property type="entry name" value="PROTEIN MAIN-LIKE 2"/>
    <property type="match status" value="1"/>
</dbReference>
<feature type="domain" description="Aminotransferase-like plant mobile" evidence="1">
    <location>
        <begin position="34"/>
        <end position="66"/>
    </location>
</feature>
<comment type="caution">
    <text evidence="2">The sequence shown here is derived from an EMBL/GenBank/DDBJ whole genome shotgun (WGS) entry which is preliminary data.</text>
</comment>
<feature type="non-terminal residue" evidence="2">
    <location>
        <position position="66"/>
    </location>
</feature>
<protein>
    <recommendedName>
        <fullName evidence="1">Aminotransferase-like plant mobile domain-containing protein</fullName>
    </recommendedName>
</protein>
<evidence type="ECO:0000259" key="1">
    <source>
        <dbReference type="Pfam" id="PF10536"/>
    </source>
</evidence>
<dbReference type="Proteomes" id="UP000828251">
    <property type="component" value="Unassembled WGS sequence"/>
</dbReference>
<evidence type="ECO:0000313" key="2">
    <source>
        <dbReference type="EMBL" id="KAH1122754.1"/>
    </source>
</evidence>
<reference evidence="2 3" key="1">
    <citation type="journal article" date="2021" name="Plant Biotechnol. J.">
        <title>Multi-omics assisted identification of the key and species-specific regulatory components of drought-tolerant mechanisms in Gossypium stocksii.</title>
        <authorList>
            <person name="Yu D."/>
            <person name="Ke L."/>
            <person name="Zhang D."/>
            <person name="Wu Y."/>
            <person name="Sun Y."/>
            <person name="Mei J."/>
            <person name="Sun J."/>
            <person name="Sun Y."/>
        </authorList>
    </citation>
    <scope>NUCLEOTIDE SEQUENCE [LARGE SCALE GENOMIC DNA]</scope>
    <source>
        <strain evidence="3">cv. E1</strain>
        <tissue evidence="2">Leaf</tissue>
    </source>
</reference>
<dbReference type="GO" id="GO:0010073">
    <property type="term" value="P:meristem maintenance"/>
    <property type="evidence" value="ECO:0007669"/>
    <property type="project" value="InterPro"/>
</dbReference>
<feature type="non-terminal residue" evidence="2">
    <location>
        <position position="1"/>
    </location>
</feature>
<dbReference type="InterPro" id="IPR019557">
    <property type="entry name" value="AminoTfrase-like_pln_mobile"/>
</dbReference>
<sequence>ETYRIVRPQLHDPGYFLDGRVFPYLNVTGFGVATYIQIAELWANLISALAKRWCPETHTFHLPCGE</sequence>
<organism evidence="2 3">
    <name type="scientific">Gossypium stocksii</name>
    <dbReference type="NCBI Taxonomy" id="47602"/>
    <lineage>
        <taxon>Eukaryota</taxon>
        <taxon>Viridiplantae</taxon>
        <taxon>Streptophyta</taxon>
        <taxon>Embryophyta</taxon>
        <taxon>Tracheophyta</taxon>
        <taxon>Spermatophyta</taxon>
        <taxon>Magnoliopsida</taxon>
        <taxon>eudicotyledons</taxon>
        <taxon>Gunneridae</taxon>
        <taxon>Pentapetalae</taxon>
        <taxon>rosids</taxon>
        <taxon>malvids</taxon>
        <taxon>Malvales</taxon>
        <taxon>Malvaceae</taxon>
        <taxon>Malvoideae</taxon>
        <taxon>Gossypium</taxon>
    </lineage>
</organism>
<accession>A0A9D3WEY9</accession>
<dbReference type="Pfam" id="PF10536">
    <property type="entry name" value="PMD"/>
    <property type="match status" value="1"/>
</dbReference>
<proteinExistence type="predicted"/>
<keyword evidence="3" id="KW-1185">Reference proteome</keyword>